<name>A0A409XD57_PSICY</name>
<accession>A0A409XD57</accession>
<keyword evidence="3" id="KW-1185">Reference proteome</keyword>
<organism evidence="2 3">
    <name type="scientific">Psilocybe cyanescens</name>
    <dbReference type="NCBI Taxonomy" id="93625"/>
    <lineage>
        <taxon>Eukaryota</taxon>
        <taxon>Fungi</taxon>
        <taxon>Dikarya</taxon>
        <taxon>Basidiomycota</taxon>
        <taxon>Agaricomycotina</taxon>
        <taxon>Agaricomycetes</taxon>
        <taxon>Agaricomycetidae</taxon>
        <taxon>Agaricales</taxon>
        <taxon>Agaricineae</taxon>
        <taxon>Strophariaceae</taxon>
        <taxon>Psilocybe</taxon>
    </lineage>
</organism>
<gene>
    <name evidence="2" type="ORF">CVT25_008546</name>
</gene>
<dbReference type="EMBL" id="NHYD01002038">
    <property type="protein sequence ID" value="PPQ88739.1"/>
    <property type="molecule type" value="Genomic_DNA"/>
</dbReference>
<dbReference type="InParanoid" id="A0A409XD57"/>
<protein>
    <recommendedName>
        <fullName evidence="4">Aminotransferase class V domain-containing protein</fullName>
    </recommendedName>
</protein>
<dbReference type="Gene3D" id="3.40.640.10">
    <property type="entry name" value="Type I PLP-dependent aspartate aminotransferase-like (Major domain)"/>
    <property type="match status" value="1"/>
</dbReference>
<dbReference type="SUPFAM" id="SSF53383">
    <property type="entry name" value="PLP-dependent transferases"/>
    <property type="match status" value="1"/>
</dbReference>
<evidence type="ECO:0000256" key="1">
    <source>
        <dbReference type="ARBA" id="ARBA00022898"/>
    </source>
</evidence>
<reference evidence="2 3" key="1">
    <citation type="journal article" date="2018" name="Evol. Lett.">
        <title>Horizontal gene cluster transfer increased hallucinogenic mushroom diversity.</title>
        <authorList>
            <person name="Reynolds H.T."/>
            <person name="Vijayakumar V."/>
            <person name="Gluck-Thaler E."/>
            <person name="Korotkin H.B."/>
            <person name="Matheny P.B."/>
            <person name="Slot J.C."/>
        </authorList>
    </citation>
    <scope>NUCLEOTIDE SEQUENCE [LARGE SCALE GENOMIC DNA]</scope>
    <source>
        <strain evidence="2 3">2631</strain>
    </source>
</reference>
<evidence type="ECO:0000313" key="2">
    <source>
        <dbReference type="EMBL" id="PPQ88739.1"/>
    </source>
</evidence>
<dbReference type="PANTHER" id="PTHR43092:SF2">
    <property type="entry name" value="HERCYNYLCYSTEINE SULFOXIDE LYASE"/>
    <property type="match status" value="1"/>
</dbReference>
<sequence length="168" mass="19231">MTRIDPKSYKQDVPEFGHKMLKYYALDPEYINPNNGSYGRTPKPIQLAIDEITAKSRSCPDLFHKISYLPMLIDTREKLAFLVGAKKDEVVLVENASVALNFDLQNFEWEEVDIVISFSSTYNAISRTVEHISDPSDIMHHESRVPSDPQRYHLSVQSTLAKEPCKTQ</sequence>
<keyword evidence="1" id="KW-0663">Pyridoxal phosphate</keyword>
<evidence type="ECO:0000313" key="3">
    <source>
        <dbReference type="Proteomes" id="UP000283269"/>
    </source>
</evidence>
<dbReference type="Proteomes" id="UP000283269">
    <property type="component" value="Unassembled WGS sequence"/>
</dbReference>
<dbReference type="AlphaFoldDB" id="A0A409XD57"/>
<dbReference type="STRING" id="93625.A0A409XD57"/>
<dbReference type="InterPro" id="IPR015424">
    <property type="entry name" value="PyrdxlP-dep_Trfase"/>
</dbReference>
<proteinExistence type="predicted"/>
<dbReference type="OrthoDB" id="5978656at2759"/>
<evidence type="ECO:0008006" key="4">
    <source>
        <dbReference type="Google" id="ProtNLM"/>
    </source>
</evidence>
<comment type="caution">
    <text evidence="2">The sequence shown here is derived from an EMBL/GenBank/DDBJ whole genome shotgun (WGS) entry which is preliminary data.</text>
</comment>
<dbReference type="PANTHER" id="PTHR43092">
    <property type="entry name" value="L-CYSTEINE DESULFHYDRASE"/>
    <property type="match status" value="1"/>
</dbReference>
<dbReference type="InterPro" id="IPR015421">
    <property type="entry name" value="PyrdxlP-dep_Trfase_major"/>
</dbReference>